<gene>
    <name evidence="1" type="ORF">HUG12_15615</name>
</gene>
<keyword evidence="2" id="KW-1185">Reference proteome</keyword>
<evidence type="ECO:0000313" key="2">
    <source>
        <dbReference type="Proteomes" id="UP000509626"/>
    </source>
</evidence>
<accession>A0A7D5QHY5</accession>
<dbReference type="OrthoDB" id="326237at2157"/>
<dbReference type="Proteomes" id="UP000509626">
    <property type="component" value="Chromosome"/>
</dbReference>
<organism evidence="1 2">
    <name type="scientific">Halorarum salinum</name>
    <dbReference type="NCBI Taxonomy" id="2743089"/>
    <lineage>
        <taxon>Archaea</taxon>
        <taxon>Methanobacteriati</taxon>
        <taxon>Methanobacteriota</taxon>
        <taxon>Stenosarchaea group</taxon>
        <taxon>Halobacteria</taxon>
        <taxon>Halobacteriales</taxon>
        <taxon>Haloferacaceae</taxon>
        <taxon>Halorarum</taxon>
    </lineage>
</organism>
<dbReference type="EMBL" id="CP058579">
    <property type="protein sequence ID" value="QLG63082.1"/>
    <property type="molecule type" value="Genomic_DNA"/>
</dbReference>
<protein>
    <recommendedName>
        <fullName evidence="3">DUF3168 domain-containing protein</fullName>
    </recommendedName>
</protein>
<evidence type="ECO:0008006" key="3">
    <source>
        <dbReference type="Google" id="ProtNLM"/>
    </source>
</evidence>
<dbReference type="AlphaFoldDB" id="A0A7D5QHY5"/>
<evidence type="ECO:0000313" key="1">
    <source>
        <dbReference type="EMBL" id="QLG63082.1"/>
    </source>
</evidence>
<reference evidence="1 2" key="1">
    <citation type="submission" date="2020-06" db="EMBL/GenBank/DDBJ databases">
        <title>NJ-3-1, isolated from saline soil.</title>
        <authorList>
            <person name="Cui H.L."/>
            <person name="Shi X."/>
        </authorList>
    </citation>
    <scope>NUCLEOTIDE SEQUENCE [LARGE SCALE GENOMIC DNA]</scope>
    <source>
        <strain evidence="1 2">NJ-3-1</strain>
    </source>
</reference>
<dbReference type="KEGG" id="halu:HUG12_15615"/>
<proteinExistence type="predicted"/>
<dbReference type="RefSeq" id="WP_179269667.1">
    <property type="nucleotide sequence ID" value="NZ_CP058579.1"/>
</dbReference>
<sequence length="168" mass="18008">MTRNPGQGPLLADILADLRTHQRLLDRLDTADLPGVGGPDNVVDQIHPAQPEGDHDYPVSVWVKLTAGAGEHRGASTSTDIICDIGLNTRTAWRKAVQQDRGVLTAVEMDWLLDLVEERASVNFGVPYITASRAGGAANLQPGGGDQLANVRRWTITRTVVGDDGPRA</sequence>
<dbReference type="GeneID" id="56038916"/>
<name>A0A7D5QHY5_9EURY</name>